<evidence type="ECO:0000313" key="2">
    <source>
        <dbReference type="Proteomes" id="UP000182725"/>
    </source>
</evidence>
<dbReference type="EMBL" id="FNTV01000001">
    <property type="protein sequence ID" value="SEE26833.1"/>
    <property type="molecule type" value="Genomic_DNA"/>
</dbReference>
<organism evidence="1 2">
    <name type="scientific">Arthrobacter alpinus</name>
    <dbReference type="NCBI Taxonomy" id="656366"/>
    <lineage>
        <taxon>Bacteria</taxon>
        <taxon>Bacillati</taxon>
        <taxon>Actinomycetota</taxon>
        <taxon>Actinomycetes</taxon>
        <taxon>Micrococcales</taxon>
        <taxon>Micrococcaceae</taxon>
        <taxon>Arthrobacter</taxon>
    </lineage>
</organism>
<protein>
    <submittedName>
        <fullName evidence="1">Phage tail protein</fullName>
    </submittedName>
</protein>
<reference evidence="1 2" key="1">
    <citation type="submission" date="2016-10" db="EMBL/GenBank/DDBJ databases">
        <authorList>
            <person name="de Groot N.N."/>
        </authorList>
    </citation>
    <scope>NUCLEOTIDE SEQUENCE [LARGE SCALE GENOMIC DNA]</scope>
    <source>
        <strain evidence="1 2">DSM 22274</strain>
    </source>
</reference>
<name>A0A1H5HFQ6_9MICC</name>
<dbReference type="RefSeq" id="WP_139244212.1">
    <property type="nucleotide sequence ID" value="NZ_FNTV01000001.1"/>
</dbReference>
<dbReference type="Proteomes" id="UP000182725">
    <property type="component" value="Unassembled WGS sequence"/>
</dbReference>
<accession>A0A1H5HFQ6</accession>
<dbReference type="AlphaFoldDB" id="A0A1H5HFQ6"/>
<proteinExistence type="predicted"/>
<sequence length="319" mass="34669">MSVNFAYGAPYVPPIPGFFVPWQGIKHTWTGWDGSVWEISDPRSGAALLADGIEGLGMPEILNYTHDSPVVHGVEWDGWLSTGRKVYWNFIIYSGSASDDQPSSKAWLARHKAFWKTMRPGTSGVWTVELPTGTGTVEKFSLRLRFASDGGHSYSTDPSKRGWEAYGIEMFAEQPFWEGVEVVQSWDAGEQVDFFGPTGFGPDFFVSSSAQLSTATVTNPGDVESFATWTIVGPATTAVVGIGADTTIVPFPVPDGSKLVIDTDPRRLTAELDGVDVMDQLTEFNYPALPPGTDVQLNLSLDGTGGVEAKFKTYYLMGV</sequence>
<evidence type="ECO:0000313" key="1">
    <source>
        <dbReference type="EMBL" id="SEE26833.1"/>
    </source>
</evidence>
<gene>
    <name evidence="1" type="ORF">SAMN04489740_1005</name>
</gene>